<accession>A0A263BSX9</accession>
<feature type="domain" description="Amidohydrolase-related" evidence="5">
    <location>
        <begin position="89"/>
        <end position="372"/>
    </location>
</feature>
<evidence type="ECO:0000313" key="7">
    <source>
        <dbReference type="EMBL" id="OZM56823.1"/>
    </source>
</evidence>
<dbReference type="Gene3D" id="3.20.20.140">
    <property type="entry name" value="Metal-dependent hydrolases"/>
    <property type="match status" value="1"/>
</dbReference>
<dbReference type="AlphaFoldDB" id="A0A263BSX9"/>
<comment type="catalytic activity">
    <reaction evidence="4">
        <text>adenine + H2O + H(+) = hypoxanthine + NH4(+)</text>
        <dbReference type="Rhea" id="RHEA:23688"/>
        <dbReference type="ChEBI" id="CHEBI:15377"/>
        <dbReference type="ChEBI" id="CHEBI:15378"/>
        <dbReference type="ChEBI" id="CHEBI:16708"/>
        <dbReference type="ChEBI" id="CHEBI:17368"/>
        <dbReference type="ChEBI" id="CHEBI:28938"/>
        <dbReference type="EC" id="3.5.4.2"/>
    </reaction>
</comment>
<evidence type="ECO:0000259" key="5">
    <source>
        <dbReference type="Pfam" id="PF01979"/>
    </source>
</evidence>
<dbReference type="PANTHER" id="PTHR11113:SF6">
    <property type="entry name" value="ADENINE DEAMINASE YERA-RELATED"/>
    <property type="match status" value="1"/>
</dbReference>
<dbReference type="InterPro" id="IPR026912">
    <property type="entry name" value="Adenine_deam_C"/>
</dbReference>
<dbReference type="Pfam" id="PF01979">
    <property type="entry name" value="Amidohydro_1"/>
    <property type="match status" value="1"/>
</dbReference>
<keyword evidence="3" id="KW-0378">Hydrolase</keyword>
<comment type="caution">
    <text evidence="7">The sequence shown here is derived from an EMBL/GenBank/DDBJ whole genome shotgun (WGS) entry which is preliminary data.</text>
</comment>
<dbReference type="SUPFAM" id="SSF51338">
    <property type="entry name" value="Composite domain of metallo-dependent hydrolases"/>
    <property type="match status" value="1"/>
</dbReference>
<organism evidence="7 8">
    <name type="scientific">Lottiidibacillus patelloidae</name>
    <dbReference type="NCBI Taxonomy" id="2670334"/>
    <lineage>
        <taxon>Bacteria</taxon>
        <taxon>Bacillati</taxon>
        <taxon>Bacillota</taxon>
        <taxon>Bacilli</taxon>
        <taxon>Bacillales</taxon>
        <taxon>Bacillaceae</taxon>
        <taxon>Lottiidibacillus</taxon>
    </lineage>
</organism>
<keyword evidence="8" id="KW-1185">Reference proteome</keyword>
<dbReference type="Proteomes" id="UP000217083">
    <property type="component" value="Unassembled WGS sequence"/>
</dbReference>
<dbReference type="SUPFAM" id="SSF51556">
    <property type="entry name" value="Metallo-dependent hydrolases"/>
    <property type="match status" value="1"/>
</dbReference>
<feature type="domain" description="Adenine deaminase C-terminal" evidence="6">
    <location>
        <begin position="432"/>
        <end position="575"/>
    </location>
</feature>
<gene>
    <name evidence="7" type="ORF">CIB95_08600</name>
</gene>
<comment type="similarity">
    <text evidence="1">Belongs to the metallo-dependent hydrolases superfamily. Adenine deaminase family.</text>
</comment>
<reference evidence="8" key="1">
    <citation type="submission" date="2017-08" db="EMBL/GenBank/DDBJ databases">
        <authorList>
            <person name="Huang Z."/>
        </authorList>
    </citation>
    <scope>NUCLEOTIDE SEQUENCE [LARGE SCALE GENOMIC DNA]</scope>
    <source>
        <strain evidence="8">SA5d-4</strain>
    </source>
</reference>
<evidence type="ECO:0000256" key="3">
    <source>
        <dbReference type="ARBA" id="ARBA00022801"/>
    </source>
</evidence>
<proteinExistence type="inferred from homology"/>
<protein>
    <recommendedName>
        <fullName evidence="2">adenine deaminase</fullName>
        <ecNumber evidence="2">3.5.4.2</ecNumber>
    </recommendedName>
</protein>
<dbReference type="Pfam" id="PF13382">
    <property type="entry name" value="Adenine_deam_C"/>
    <property type="match status" value="1"/>
</dbReference>
<sequence>MVGYRKRDEGRTFFMFHWDVEQIRKQINVIKGKENPSKVLKNVTYLNGPLKKWLSGHIWISENRIIYVGEELPENLENTEVVDCTGQFAVPGYIEPHAHPFQLYNPLTLAHYASLRGTTTLVSDNLLLSILFNKQQAFSFINALDKEVSSFYWWARYDSQTVLQNERQTYTKETLKAWTDHPNVLQGGELTGWPKVLAGEDELVKAMIETRKNNKPIEGHLPAASAKTLTQLALLGVTSDHESMTGKDVFERLRLGYNVALRYSSIRPDLPALLEEMKEYDLASYDKIMFTTDGSTPAFYEQGVIDKMISIALENGIPSEEAYNMASYNAARHLRIDDVHGIIAPGQIAHINILSDINNPTPIAVLASGEWVLRNKEACMEEKPFPWADFDVEKLNISWELKEADFQFETKTGLKMLNSVIIKPYEREEEALAEDESYVMLIDRNGKWRVNTILKGFATNVCGFVSSYSNSGDIILIGRNKNRMIAAFNRMKQIGGGIVLSDNEELVYELPLPLAGAFSDMPLVWLAKENTKLKEMLQERGYRFEDPVYTLLFLSSIHLPYIRVTPAGIYNVMQKSILNPFEVR</sequence>
<dbReference type="EMBL" id="NPIA01000004">
    <property type="protein sequence ID" value="OZM56823.1"/>
    <property type="molecule type" value="Genomic_DNA"/>
</dbReference>
<dbReference type="InterPro" id="IPR006680">
    <property type="entry name" value="Amidohydro-rel"/>
</dbReference>
<dbReference type="EC" id="3.5.4.2" evidence="2"/>
<evidence type="ECO:0000259" key="6">
    <source>
        <dbReference type="Pfam" id="PF13382"/>
    </source>
</evidence>
<evidence type="ECO:0000256" key="1">
    <source>
        <dbReference type="ARBA" id="ARBA00006773"/>
    </source>
</evidence>
<evidence type="ECO:0000256" key="2">
    <source>
        <dbReference type="ARBA" id="ARBA00012782"/>
    </source>
</evidence>
<dbReference type="Gene3D" id="2.30.40.10">
    <property type="entry name" value="Urease, subunit C, domain 1"/>
    <property type="match status" value="1"/>
</dbReference>
<evidence type="ECO:0000313" key="8">
    <source>
        <dbReference type="Proteomes" id="UP000217083"/>
    </source>
</evidence>
<name>A0A263BSX9_9BACI</name>
<reference evidence="7 8" key="2">
    <citation type="submission" date="2017-09" db="EMBL/GenBank/DDBJ databases">
        <title>Bacillus patelloidae sp. nov., isolated from the intestinal tract of a marine limpet.</title>
        <authorList>
            <person name="Liu R."/>
            <person name="Dong C."/>
            <person name="Shao Z."/>
        </authorList>
    </citation>
    <scope>NUCLEOTIDE SEQUENCE [LARGE SCALE GENOMIC DNA]</scope>
    <source>
        <strain evidence="7 8">SA5d-4</strain>
    </source>
</reference>
<dbReference type="GO" id="GO:0000034">
    <property type="term" value="F:adenine deaminase activity"/>
    <property type="evidence" value="ECO:0007669"/>
    <property type="project" value="UniProtKB-EC"/>
</dbReference>
<evidence type="ECO:0000256" key="4">
    <source>
        <dbReference type="ARBA" id="ARBA00047720"/>
    </source>
</evidence>
<dbReference type="InterPro" id="IPR032466">
    <property type="entry name" value="Metal_Hydrolase"/>
</dbReference>
<dbReference type="InterPro" id="IPR011059">
    <property type="entry name" value="Metal-dep_hydrolase_composite"/>
</dbReference>
<dbReference type="PANTHER" id="PTHR11113">
    <property type="entry name" value="N-ACETYLGLUCOSAMINE-6-PHOSPHATE DEACETYLASE"/>
    <property type="match status" value="1"/>
</dbReference>